<evidence type="ECO:0000313" key="2">
    <source>
        <dbReference type="Proteomes" id="UP000745764"/>
    </source>
</evidence>
<keyword evidence="2" id="KW-1185">Reference proteome</keyword>
<proteinExistence type="predicted"/>
<sequence length="486" mass="54925">MAHAKKPPKKKSAWISDKDLKKMTAGAALPPPPDGQQIDYGDTLDPHLFYSWQGGFSTPPIWDERPIYKNRNLQETIRQWERKINVELKPFGTTSTTKNSTNFSFNVGKSNAANGRLYFLPPQQDTNSMAELVPRSWAPQIFEAGQTLQSFWQQQITGAPRPQDDSDFGDCRLFWDRYLIDNAAVQSVPTQPDTKGCDTRDDTCGDKLARENDRGSQGWTNQYLQNPNAFMIARFGRNAGPEGGRQRRDEPLKEPSFIVEAPMIDNSIKPVLNLFIRMAQLGDIPQITDIYNHYIQQSVCTPELEPVSKMDVKGRWESVRGGHLPFLVACSPRGYGGRKRFKDRPAVDTVLGFAYADEYGGARTALRFAVEVGVFVDPGPRCRRKGVSKCLLDKLLGLLDQFYVERGGYDIDEQLGIGTQRLVSRIFLNFMNSKIERSREWVIPYIESWGFQQQTTIEEVGFKLGQVKTGLVIVPTNPPIPPPKEE</sequence>
<protein>
    <recommendedName>
        <fullName evidence="3">N-acetyltransferase domain-containing protein</fullName>
    </recommendedName>
</protein>
<dbReference type="EMBL" id="CAINUL010000001">
    <property type="protein sequence ID" value="CAD0106175.1"/>
    <property type="molecule type" value="Genomic_DNA"/>
</dbReference>
<dbReference type="SUPFAM" id="SSF55729">
    <property type="entry name" value="Acyl-CoA N-acyltransferases (Nat)"/>
    <property type="match status" value="1"/>
</dbReference>
<feature type="non-terminal residue" evidence="1">
    <location>
        <position position="486"/>
    </location>
</feature>
<accession>A0A9N8KAW9</accession>
<evidence type="ECO:0008006" key="3">
    <source>
        <dbReference type="Google" id="ProtNLM"/>
    </source>
</evidence>
<reference evidence="1" key="1">
    <citation type="submission" date="2020-06" db="EMBL/GenBank/DDBJ databases">
        <authorList>
            <person name="Onetto C."/>
        </authorList>
    </citation>
    <scope>NUCLEOTIDE SEQUENCE</scope>
</reference>
<organism evidence="1 2">
    <name type="scientific">Aureobasidium uvarum</name>
    <dbReference type="NCBI Taxonomy" id="2773716"/>
    <lineage>
        <taxon>Eukaryota</taxon>
        <taxon>Fungi</taxon>
        <taxon>Dikarya</taxon>
        <taxon>Ascomycota</taxon>
        <taxon>Pezizomycotina</taxon>
        <taxon>Dothideomycetes</taxon>
        <taxon>Dothideomycetidae</taxon>
        <taxon>Dothideales</taxon>
        <taxon>Saccotheciaceae</taxon>
        <taxon>Aureobasidium</taxon>
    </lineage>
</organism>
<dbReference type="InterPro" id="IPR016181">
    <property type="entry name" value="Acyl_CoA_acyltransferase"/>
</dbReference>
<dbReference type="OrthoDB" id="2129362at2759"/>
<comment type="caution">
    <text evidence="1">The sequence shown here is derived from an EMBL/GenBank/DDBJ whole genome shotgun (WGS) entry which is preliminary data.</text>
</comment>
<dbReference type="Gene3D" id="3.40.630.30">
    <property type="match status" value="1"/>
</dbReference>
<name>A0A9N8KAW9_9PEZI</name>
<dbReference type="AlphaFoldDB" id="A0A9N8KAW9"/>
<dbReference type="Proteomes" id="UP000745764">
    <property type="component" value="Unassembled WGS sequence"/>
</dbReference>
<evidence type="ECO:0000313" key="1">
    <source>
        <dbReference type="EMBL" id="CAD0106175.1"/>
    </source>
</evidence>
<gene>
    <name evidence="1" type="ORF">AWRI4620_LOCUS430</name>
</gene>